<sequence length="207" mass="24078">MDISDRVKRVRFLLPATIHIIGEVTSSLFDCFVEDLRAAILDVEWEICYTDAASDLREVVLEIESERRFESFVLDMRAALDYEQEIESDQRFDWFVQDLTAAVNNIHEQILRAAARKRESQRRFEMFVQSIARERALYDRDVRMQDAPPRVVYGKCIRQTLMIDCHSSAGCERELFDRDVCMREAPPLEQCGLRPTPGHGTQTDQTV</sequence>
<keyword evidence="2" id="KW-1185">Reference proteome</keyword>
<comment type="caution">
    <text evidence="1">The sequence shown here is derived from an EMBL/GenBank/DDBJ whole genome shotgun (WGS) entry which is preliminary data.</text>
</comment>
<dbReference type="RefSeq" id="XP_046078205.1">
    <property type="nucleotide sequence ID" value="XM_046213484.1"/>
</dbReference>
<dbReference type="Proteomes" id="UP001201262">
    <property type="component" value="Unassembled WGS sequence"/>
</dbReference>
<name>A0AAD4L1T4_9EURO</name>
<reference evidence="1" key="1">
    <citation type="submission" date="2021-12" db="EMBL/GenBank/DDBJ databases">
        <title>Convergent genome expansion in fungi linked to evolution of root-endophyte symbiosis.</title>
        <authorList>
            <consortium name="DOE Joint Genome Institute"/>
            <person name="Ke Y.-H."/>
            <person name="Bonito G."/>
            <person name="Liao H.-L."/>
            <person name="Looney B."/>
            <person name="Rojas-Flechas A."/>
            <person name="Nash J."/>
            <person name="Hameed K."/>
            <person name="Schadt C."/>
            <person name="Martin F."/>
            <person name="Crous P.W."/>
            <person name="Miettinen O."/>
            <person name="Magnuson J.K."/>
            <person name="Labbe J."/>
            <person name="Jacobson D."/>
            <person name="Doktycz M.J."/>
            <person name="Veneault-Fourrey C."/>
            <person name="Kuo A."/>
            <person name="Mondo S."/>
            <person name="Calhoun S."/>
            <person name="Riley R."/>
            <person name="Ohm R."/>
            <person name="LaButti K."/>
            <person name="Andreopoulos B."/>
            <person name="Pangilinan J."/>
            <person name="Nolan M."/>
            <person name="Tritt A."/>
            <person name="Clum A."/>
            <person name="Lipzen A."/>
            <person name="Daum C."/>
            <person name="Barry K."/>
            <person name="Grigoriev I.V."/>
            <person name="Vilgalys R."/>
        </authorList>
    </citation>
    <scope>NUCLEOTIDE SEQUENCE</scope>
    <source>
        <strain evidence="1">PMI_201</strain>
    </source>
</reference>
<dbReference type="GeneID" id="70243771"/>
<dbReference type="AlphaFoldDB" id="A0AAD4L1T4"/>
<organism evidence="1 2">
    <name type="scientific">Talaromyces proteolyticus</name>
    <dbReference type="NCBI Taxonomy" id="1131652"/>
    <lineage>
        <taxon>Eukaryota</taxon>
        <taxon>Fungi</taxon>
        <taxon>Dikarya</taxon>
        <taxon>Ascomycota</taxon>
        <taxon>Pezizomycotina</taxon>
        <taxon>Eurotiomycetes</taxon>
        <taxon>Eurotiomycetidae</taxon>
        <taxon>Eurotiales</taxon>
        <taxon>Trichocomaceae</taxon>
        <taxon>Talaromyces</taxon>
        <taxon>Talaromyces sect. Bacilispori</taxon>
    </lineage>
</organism>
<accession>A0AAD4L1T4</accession>
<gene>
    <name evidence="1" type="ORF">BGW36DRAFT_353986</name>
</gene>
<proteinExistence type="predicted"/>
<evidence type="ECO:0000313" key="2">
    <source>
        <dbReference type="Proteomes" id="UP001201262"/>
    </source>
</evidence>
<dbReference type="EMBL" id="JAJTJA010000001">
    <property type="protein sequence ID" value="KAH8705584.1"/>
    <property type="molecule type" value="Genomic_DNA"/>
</dbReference>
<protein>
    <submittedName>
        <fullName evidence="1">Uncharacterized protein</fullName>
    </submittedName>
</protein>
<evidence type="ECO:0000313" key="1">
    <source>
        <dbReference type="EMBL" id="KAH8705584.1"/>
    </source>
</evidence>